<feature type="transmembrane region" description="Helical" evidence="5">
    <location>
        <begin position="126"/>
        <end position="151"/>
    </location>
</feature>
<feature type="transmembrane region" description="Helical" evidence="5">
    <location>
        <begin position="42"/>
        <end position="59"/>
    </location>
</feature>
<dbReference type="GO" id="GO:0016020">
    <property type="term" value="C:membrane"/>
    <property type="evidence" value="ECO:0007669"/>
    <property type="project" value="UniProtKB-SubCell"/>
</dbReference>
<evidence type="ECO:0000256" key="5">
    <source>
        <dbReference type="SAM" id="Phobius"/>
    </source>
</evidence>
<evidence type="ECO:0000256" key="3">
    <source>
        <dbReference type="ARBA" id="ARBA00022989"/>
    </source>
</evidence>
<feature type="transmembrane region" description="Helical" evidence="5">
    <location>
        <begin position="207"/>
        <end position="229"/>
    </location>
</feature>
<reference evidence="7" key="1">
    <citation type="submission" date="2020-05" db="EMBL/GenBank/DDBJ databases">
        <authorList>
            <person name="Chiriac C."/>
            <person name="Salcher M."/>
            <person name="Ghai R."/>
            <person name="Kavagutti S V."/>
        </authorList>
    </citation>
    <scope>NUCLEOTIDE SEQUENCE</scope>
</reference>
<dbReference type="EMBL" id="CAEZXP010000009">
    <property type="protein sequence ID" value="CAB4708955.1"/>
    <property type="molecule type" value="Genomic_DNA"/>
</dbReference>
<name>A0A6J6QIQ3_9ZZZZ</name>
<evidence type="ECO:0000256" key="4">
    <source>
        <dbReference type="ARBA" id="ARBA00023136"/>
    </source>
</evidence>
<feature type="transmembrane region" description="Helical" evidence="5">
    <location>
        <begin position="71"/>
        <end position="91"/>
    </location>
</feature>
<dbReference type="AlphaFoldDB" id="A0A6J6QIQ3"/>
<dbReference type="Pfam" id="PF04932">
    <property type="entry name" value="Wzy_C"/>
    <property type="match status" value="1"/>
</dbReference>
<feature type="domain" description="O-antigen ligase-related" evidence="6">
    <location>
        <begin position="195"/>
        <end position="364"/>
    </location>
</feature>
<protein>
    <submittedName>
        <fullName evidence="7">Unannotated protein</fullName>
    </submittedName>
</protein>
<keyword evidence="3 5" id="KW-1133">Transmembrane helix</keyword>
<comment type="subcellular location">
    <subcellularLocation>
        <location evidence="1">Membrane</location>
        <topology evidence="1">Multi-pass membrane protein</topology>
    </subcellularLocation>
</comment>
<accession>A0A6J6QIQ3</accession>
<evidence type="ECO:0000259" key="6">
    <source>
        <dbReference type="Pfam" id="PF04932"/>
    </source>
</evidence>
<dbReference type="PANTHER" id="PTHR37422">
    <property type="entry name" value="TEICHURONIC ACID BIOSYNTHESIS PROTEIN TUAE"/>
    <property type="match status" value="1"/>
</dbReference>
<organism evidence="7">
    <name type="scientific">freshwater metagenome</name>
    <dbReference type="NCBI Taxonomy" id="449393"/>
    <lineage>
        <taxon>unclassified sequences</taxon>
        <taxon>metagenomes</taxon>
        <taxon>ecological metagenomes</taxon>
    </lineage>
</organism>
<dbReference type="PANTHER" id="PTHR37422:SF13">
    <property type="entry name" value="LIPOPOLYSACCHARIDE BIOSYNTHESIS PROTEIN PA4999-RELATED"/>
    <property type="match status" value="1"/>
</dbReference>
<keyword evidence="4 5" id="KW-0472">Membrane</keyword>
<keyword evidence="2 5" id="KW-0812">Transmembrane</keyword>
<evidence type="ECO:0000256" key="2">
    <source>
        <dbReference type="ARBA" id="ARBA00022692"/>
    </source>
</evidence>
<proteinExistence type="predicted"/>
<feature type="transmembrane region" description="Helical" evidence="5">
    <location>
        <begin position="356"/>
        <end position="375"/>
    </location>
</feature>
<evidence type="ECO:0000313" key="7">
    <source>
        <dbReference type="EMBL" id="CAB4708955.1"/>
    </source>
</evidence>
<dbReference type="InterPro" id="IPR051533">
    <property type="entry name" value="WaaL-like"/>
</dbReference>
<feature type="transmembrane region" description="Helical" evidence="5">
    <location>
        <begin position="382"/>
        <end position="405"/>
    </location>
</feature>
<feature type="transmembrane region" description="Helical" evidence="5">
    <location>
        <begin position="163"/>
        <end position="187"/>
    </location>
</feature>
<dbReference type="InterPro" id="IPR007016">
    <property type="entry name" value="O-antigen_ligase-rel_domated"/>
</dbReference>
<feature type="transmembrane region" description="Helical" evidence="5">
    <location>
        <begin position="241"/>
        <end position="260"/>
    </location>
</feature>
<sequence>MKVRLRSEDVPALVLAAAIPLLFLHVRYQAHASVGPLDVYGSDIAAAAAVLAGLIAARRHGLGGLRAGRPLWIATAALLSYWTLTCFWRPFEAFSTHLVTDLKVIEYALLAPAAALILRRRRDLDIFLVGVIAWAVAATAWGVLQFAGVVVEFEGKRPGQREVSFLGIHDFAALSGMALAIGLAALATNRGGRLFLAALAAGSIGSMLAASIFEYSGVIAAAAVICLLGRRASTLTARRTVAIWALTIVTGFGVLALRSYDLTHFLAFLGIKPAPADTSSDVQTGSQRTMLGYIGVRIWWDHPILGVGFERSSNRYQPYLADAKKRYPGQPDQAYPSAEHPWGVQNFWVQALADTGIIGLALLLTVFGIGLSLAWRAGPDTFLVAAAAGIIVVAAGTWNAIGIVAGVPLEAVTWLGLGLAAVARRGLA</sequence>
<evidence type="ECO:0000256" key="1">
    <source>
        <dbReference type="ARBA" id="ARBA00004141"/>
    </source>
</evidence>
<gene>
    <name evidence="7" type="ORF">UFOPK2399_01870</name>
</gene>